<name>A0ABT9KJG6_9ACTN</name>
<keyword evidence="2" id="KW-1185">Reference proteome</keyword>
<accession>A0ABT9KJG6</accession>
<dbReference type="EMBL" id="JAURUE010000001">
    <property type="protein sequence ID" value="MDP9608567.1"/>
    <property type="molecule type" value="Genomic_DNA"/>
</dbReference>
<proteinExistence type="predicted"/>
<organism evidence="1 2">
    <name type="scientific">Streptomyces demainii</name>
    <dbReference type="NCBI Taxonomy" id="588122"/>
    <lineage>
        <taxon>Bacteria</taxon>
        <taxon>Bacillati</taxon>
        <taxon>Actinomycetota</taxon>
        <taxon>Actinomycetes</taxon>
        <taxon>Kitasatosporales</taxon>
        <taxon>Streptomycetaceae</taxon>
        <taxon>Streptomyces</taxon>
    </lineage>
</organism>
<dbReference type="Proteomes" id="UP001234880">
    <property type="component" value="Unassembled WGS sequence"/>
</dbReference>
<evidence type="ECO:0000313" key="1">
    <source>
        <dbReference type="EMBL" id="MDP9608567.1"/>
    </source>
</evidence>
<gene>
    <name evidence="1" type="ORF">JOF35_000844</name>
</gene>
<evidence type="ECO:0000313" key="2">
    <source>
        <dbReference type="Proteomes" id="UP001234880"/>
    </source>
</evidence>
<protein>
    <submittedName>
        <fullName evidence="1">Uncharacterized protein</fullName>
    </submittedName>
</protein>
<sequence>MTGAGPDKDSTPVRTKGERAAQALTLIARASQAVYWVYKLCQLL</sequence>
<reference evidence="1 2" key="1">
    <citation type="submission" date="2023-07" db="EMBL/GenBank/DDBJ databases">
        <title>Sequencing the genomes of 1000 actinobacteria strains.</title>
        <authorList>
            <person name="Klenk H.-P."/>
        </authorList>
    </citation>
    <scope>NUCLEOTIDE SEQUENCE [LARGE SCALE GENOMIC DNA]</scope>
    <source>
        <strain evidence="1 2">DSM 41600</strain>
    </source>
</reference>
<comment type="caution">
    <text evidence="1">The sequence shown here is derived from an EMBL/GenBank/DDBJ whole genome shotgun (WGS) entry which is preliminary data.</text>
</comment>